<comment type="caution">
    <text evidence="1">The sequence shown here is derived from an EMBL/GenBank/DDBJ whole genome shotgun (WGS) entry which is preliminary data.</text>
</comment>
<proteinExistence type="predicted"/>
<reference evidence="1 2" key="1">
    <citation type="submission" date="2017-11" db="EMBL/GenBank/DDBJ databases">
        <title>De novo assembly and phasing of dikaryotic genomes from two isolates of Puccinia coronata f. sp. avenae, the causal agent of oat crown rust.</title>
        <authorList>
            <person name="Miller M.E."/>
            <person name="Zhang Y."/>
            <person name="Omidvar V."/>
            <person name="Sperschneider J."/>
            <person name="Schwessinger B."/>
            <person name="Raley C."/>
            <person name="Palmer J.M."/>
            <person name="Garnica D."/>
            <person name="Upadhyaya N."/>
            <person name="Rathjen J."/>
            <person name="Taylor J.M."/>
            <person name="Park R.F."/>
            <person name="Dodds P.N."/>
            <person name="Hirsch C.D."/>
            <person name="Kianian S.F."/>
            <person name="Figueroa M."/>
        </authorList>
    </citation>
    <scope>NUCLEOTIDE SEQUENCE [LARGE SCALE GENOMIC DNA]</scope>
    <source>
        <strain evidence="1">12SD80</strain>
    </source>
</reference>
<sequence>MDPPGRPGYPFGTHPRGATLTYYTVVSTLMSPICGVTGATLGRLLEETAGPQCTCGCSAGPAAGTTGHHEEHKLPLMTGLYPSLRGVGPPLNDQYPVPAGRYLEHPLSTRQRVPGAGAGVQFLGKKKTDTQPGTRPWFGRRYEPCHGQQHQEELQSPRITIQLIKPQHSFPIPNSSPTQTASKKIYSCRRF</sequence>
<gene>
    <name evidence="1" type="ORF">PCASD_24304</name>
</gene>
<dbReference type="AlphaFoldDB" id="A0A2N5S9C5"/>
<dbReference type="EMBL" id="PGCI01000989">
    <property type="protein sequence ID" value="PLW09838.1"/>
    <property type="molecule type" value="Genomic_DNA"/>
</dbReference>
<dbReference type="Proteomes" id="UP000235392">
    <property type="component" value="Unassembled WGS sequence"/>
</dbReference>
<evidence type="ECO:0000313" key="2">
    <source>
        <dbReference type="Proteomes" id="UP000235392"/>
    </source>
</evidence>
<evidence type="ECO:0000313" key="1">
    <source>
        <dbReference type="EMBL" id="PLW09838.1"/>
    </source>
</evidence>
<organism evidence="1 2">
    <name type="scientific">Puccinia coronata f. sp. avenae</name>
    <dbReference type="NCBI Taxonomy" id="200324"/>
    <lineage>
        <taxon>Eukaryota</taxon>
        <taxon>Fungi</taxon>
        <taxon>Dikarya</taxon>
        <taxon>Basidiomycota</taxon>
        <taxon>Pucciniomycotina</taxon>
        <taxon>Pucciniomycetes</taxon>
        <taxon>Pucciniales</taxon>
        <taxon>Pucciniaceae</taxon>
        <taxon>Puccinia</taxon>
    </lineage>
</organism>
<protein>
    <submittedName>
        <fullName evidence="1">Uncharacterized protein</fullName>
    </submittedName>
</protein>
<name>A0A2N5S9C5_9BASI</name>
<accession>A0A2N5S9C5</accession>